<dbReference type="Pfam" id="PF00032">
    <property type="entry name" value="Cytochrom_B_C"/>
    <property type="match status" value="1"/>
</dbReference>
<evidence type="ECO:0000256" key="6">
    <source>
        <dbReference type="ARBA" id="ARBA00022692"/>
    </source>
</evidence>
<organism evidence="17">
    <name type="scientific">Klossiella equi</name>
    <dbReference type="NCBI Taxonomy" id="2170311"/>
    <lineage>
        <taxon>Eukaryota</taxon>
        <taxon>Sar</taxon>
        <taxon>Alveolata</taxon>
        <taxon>Apicomplexa</taxon>
        <taxon>Adeleorina</taxon>
        <taxon>Klossiellidae</taxon>
        <taxon>Klossiella</taxon>
    </lineage>
</organism>
<evidence type="ECO:0000256" key="13">
    <source>
        <dbReference type="ARBA" id="ARBA00023136"/>
    </source>
</evidence>
<evidence type="ECO:0000259" key="16">
    <source>
        <dbReference type="PROSITE" id="PS51003"/>
    </source>
</evidence>
<feature type="transmembrane region" description="Helical" evidence="14">
    <location>
        <begin position="105"/>
        <end position="131"/>
    </location>
</feature>
<proteinExistence type="inferred from homology"/>
<dbReference type="PANTHER" id="PTHR19271">
    <property type="entry name" value="CYTOCHROME B"/>
    <property type="match status" value="1"/>
</dbReference>
<dbReference type="GO" id="GO:0016491">
    <property type="term" value="F:oxidoreductase activity"/>
    <property type="evidence" value="ECO:0007669"/>
    <property type="project" value="UniProtKB-UniRule"/>
</dbReference>
<geneLocation type="mitochondrion" evidence="17"/>
<evidence type="ECO:0000256" key="14">
    <source>
        <dbReference type="RuleBase" id="RU362117"/>
    </source>
</evidence>
<feature type="transmembrane region" description="Helical" evidence="14">
    <location>
        <begin position="172"/>
        <end position="193"/>
    </location>
</feature>
<evidence type="ECO:0000256" key="11">
    <source>
        <dbReference type="ARBA" id="ARBA00023004"/>
    </source>
</evidence>
<dbReference type="InterPro" id="IPR005798">
    <property type="entry name" value="Cyt_b/b6_C"/>
</dbReference>
<dbReference type="InterPro" id="IPR016174">
    <property type="entry name" value="Di-haem_cyt_TM"/>
</dbReference>
<evidence type="ECO:0000313" key="17">
    <source>
        <dbReference type="EMBL" id="AZL31647.1"/>
    </source>
</evidence>
<keyword evidence="13 14" id="KW-0472">Membrane</keyword>
<dbReference type="CDD" id="cd00284">
    <property type="entry name" value="Cytochrome_b_N"/>
    <property type="match status" value="1"/>
</dbReference>
<keyword evidence="7 14" id="KW-0479">Metal-binding</keyword>
<feature type="domain" description="Cytochrome b/b6 N-terminal region profile" evidence="15">
    <location>
        <begin position="1"/>
        <end position="203"/>
    </location>
</feature>
<evidence type="ECO:0000256" key="8">
    <source>
        <dbReference type="ARBA" id="ARBA00022792"/>
    </source>
</evidence>
<evidence type="ECO:0000259" key="15">
    <source>
        <dbReference type="PROSITE" id="PS51002"/>
    </source>
</evidence>
<dbReference type="InterPro" id="IPR048259">
    <property type="entry name" value="Cytochrome_b_N_euk/bac"/>
</dbReference>
<gene>
    <name evidence="17" type="primary">cytb</name>
</gene>
<dbReference type="PROSITE" id="PS51002">
    <property type="entry name" value="CYTB_NTER"/>
    <property type="match status" value="1"/>
</dbReference>
<keyword evidence="6 14" id="KW-0812">Transmembrane</keyword>
<dbReference type="InterPro" id="IPR005797">
    <property type="entry name" value="Cyt_b/b6_N"/>
</dbReference>
<keyword evidence="8" id="KW-0999">Mitochondrion inner membrane</keyword>
<evidence type="ECO:0000256" key="7">
    <source>
        <dbReference type="ARBA" id="ARBA00022723"/>
    </source>
</evidence>
<keyword evidence="12 14" id="KW-0496">Mitochondrion</keyword>
<evidence type="ECO:0000256" key="2">
    <source>
        <dbReference type="ARBA" id="ARBA00013531"/>
    </source>
</evidence>
<dbReference type="InterPro" id="IPR036150">
    <property type="entry name" value="Cyt_b/b6_C_sf"/>
</dbReference>
<dbReference type="SUPFAM" id="SSF81648">
    <property type="entry name" value="a domain/subunit of cytochrome bc1 complex (Ubiquinol-cytochrome c reductase)"/>
    <property type="match status" value="1"/>
</dbReference>
<keyword evidence="4 14" id="KW-0349">Heme</keyword>
<dbReference type="EMBL" id="MH203050">
    <property type="protein sequence ID" value="AZL31647.1"/>
    <property type="molecule type" value="Genomic_DNA"/>
</dbReference>
<keyword evidence="11 14" id="KW-0408">Iron</keyword>
<keyword evidence="9 14" id="KW-0249">Electron transport</keyword>
<comment type="subcellular location">
    <subcellularLocation>
        <location evidence="1">Mitochondrion inner membrane</location>
        <topology evidence="1">Multi-pass membrane protein</topology>
    </subcellularLocation>
</comment>
<dbReference type="GO" id="GO:0006122">
    <property type="term" value="P:mitochondrial electron transport, ubiquinol to cytochrome c"/>
    <property type="evidence" value="ECO:0007669"/>
    <property type="project" value="TreeGrafter"/>
</dbReference>
<feature type="transmembrane region" description="Helical" evidence="14">
    <location>
        <begin position="224"/>
        <end position="243"/>
    </location>
</feature>
<evidence type="ECO:0000256" key="5">
    <source>
        <dbReference type="ARBA" id="ARBA00022660"/>
    </source>
</evidence>
<dbReference type="AlphaFoldDB" id="A0A3S8TAT7"/>
<evidence type="ECO:0000256" key="4">
    <source>
        <dbReference type="ARBA" id="ARBA00022617"/>
    </source>
</evidence>
<comment type="similarity">
    <text evidence="14">Belongs to the cytochrome b family.</text>
</comment>
<reference evidence="17" key="1">
    <citation type="journal article" date="2019" name="J. Parasitol.">
        <title>Klossiella equi Infecting Kidneys of Ontario Horses: Life Cycle Features and Multilocus Sequence-Based Genotyping Confirm the Genus Klossiella Belongs In the Adeleorina (Apicomplexa: Coccidia).</title>
        <authorList>
            <person name="Leveille A.N."/>
            <person name="Bland S.K."/>
            <person name="Carlton K."/>
            <person name="Larouche C.B."/>
            <person name="Kenney D."/>
            <person name="Brouwer E.R."/>
            <person name="Lillie B.N."/>
            <person name="Barta J.R."/>
        </authorList>
    </citation>
    <scope>NUCLEOTIDE SEQUENCE</scope>
</reference>
<dbReference type="GO" id="GO:0005743">
    <property type="term" value="C:mitochondrial inner membrane"/>
    <property type="evidence" value="ECO:0007669"/>
    <property type="project" value="UniProtKB-SubCell"/>
</dbReference>
<feature type="domain" description="Cytochrome b/b6 C-terminal region profile" evidence="16">
    <location>
        <begin position="203"/>
        <end position="377"/>
    </location>
</feature>
<keyword evidence="10 14" id="KW-1133">Transmembrane helix</keyword>
<protein>
    <recommendedName>
        <fullName evidence="2 14">Cytochrome b</fullName>
    </recommendedName>
</protein>
<dbReference type="GO" id="GO:0046872">
    <property type="term" value="F:metal ion binding"/>
    <property type="evidence" value="ECO:0007669"/>
    <property type="project" value="UniProtKB-UniRule"/>
</dbReference>
<evidence type="ECO:0000256" key="10">
    <source>
        <dbReference type="ARBA" id="ARBA00022989"/>
    </source>
</evidence>
<keyword evidence="5 14" id="KW-0679">Respiratory chain</keyword>
<feature type="transmembrane region" description="Helical" evidence="14">
    <location>
        <begin position="283"/>
        <end position="303"/>
    </location>
</feature>
<feature type="transmembrane region" description="Helical" evidence="14">
    <location>
        <begin position="137"/>
        <end position="160"/>
    </location>
</feature>
<evidence type="ECO:0000256" key="9">
    <source>
        <dbReference type="ARBA" id="ARBA00022982"/>
    </source>
</evidence>
<accession>A0A3S8TAT7</accession>
<dbReference type="GO" id="GO:0008121">
    <property type="term" value="F:quinol-cytochrome-c reductase activity"/>
    <property type="evidence" value="ECO:0007669"/>
    <property type="project" value="TreeGrafter"/>
</dbReference>
<keyword evidence="3 14" id="KW-0813">Transport</keyword>
<feature type="transmembrane region" description="Helical" evidence="14">
    <location>
        <begin position="26"/>
        <end position="54"/>
    </location>
</feature>
<dbReference type="InterPro" id="IPR027387">
    <property type="entry name" value="Cytb/b6-like_sf"/>
</dbReference>
<dbReference type="SUPFAM" id="SSF81342">
    <property type="entry name" value="Transmembrane di-heme cytochromes"/>
    <property type="match status" value="1"/>
</dbReference>
<evidence type="ECO:0000256" key="3">
    <source>
        <dbReference type="ARBA" id="ARBA00022448"/>
    </source>
</evidence>
<evidence type="ECO:0000256" key="12">
    <source>
        <dbReference type="ARBA" id="ARBA00023128"/>
    </source>
</evidence>
<feature type="transmembrane region" description="Helical" evidence="14">
    <location>
        <begin position="74"/>
        <end position="93"/>
    </location>
</feature>
<dbReference type="PANTHER" id="PTHR19271:SF16">
    <property type="entry name" value="CYTOCHROME B"/>
    <property type="match status" value="1"/>
</dbReference>
<name>A0A3S8TAT7_9APIC</name>
<sequence>MFNVFYSINQCKAHLQTYPCPLNINFLWNFGFLIAVTFMIQIVTGVLLASHYTPDINLAFYSVQYIVREIGSGWYFRYMHATGASFVFVLTYLHIMRALASGSCFYLPVTWTSGLILFFASIVIAFVGYVLPWGQMSFWGATVITNLLSPIPGLVSWICGGYYVSNPTLKRFFVIHFVLPFICLCIIFIHIFYLHLQGSNNPLGYDTSLKVPFFPNILSLDLKGFNNLCVILFLQTFFGILTLSHPDNSCQVDRFVTPLQIVPEWYFLPFYAILKAIPNKNAGFIIFLASIQCLFLFGEVRAFTTLILIKQSFFSRDFSAWNSWFKYSFYSLLWVGAQLPQETFICYGRIFIIDYFLFALVLLGLMGININNRDERCVQGNNSRQYDYGCVGAFLTPCLVDFIVTTIHRDNLRHLSRFPDVELPRGFSPHFKC</sequence>
<dbReference type="Pfam" id="PF00033">
    <property type="entry name" value="Cytochrome_B"/>
    <property type="match status" value="1"/>
</dbReference>
<evidence type="ECO:0000256" key="1">
    <source>
        <dbReference type="ARBA" id="ARBA00004448"/>
    </source>
</evidence>
<dbReference type="PROSITE" id="PS51003">
    <property type="entry name" value="CYTB_CTER"/>
    <property type="match status" value="1"/>
</dbReference>
<comment type="cofactor">
    <cofactor evidence="14">
        <name>heme b</name>
        <dbReference type="ChEBI" id="CHEBI:60344"/>
    </cofactor>
    <text evidence="14">Binds 2 heme groups non-covalently.</text>
</comment>
<dbReference type="Gene3D" id="1.20.810.10">
    <property type="entry name" value="Cytochrome Bc1 Complex, Chain C"/>
    <property type="match status" value="1"/>
</dbReference>
<feature type="transmembrane region" description="Helical" evidence="14">
    <location>
        <begin position="347"/>
        <end position="366"/>
    </location>
</feature>
<comment type="function">
    <text evidence="14">Component of the ubiquinol-cytochrome c reductase complex (complex III or cytochrome b-c1 complex) that is part of the mitochondrial respiratory chain. The b-c1 complex mediates electron transfer from ubiquinol to cytochrome c. Contributes to the generation of a proton gradient across the mitochondrial membrane that is then used for ATP synthesis.</text>
</comment>